<evidence type="ECO:0000256" key="4">
    <source>
        <dbReference type="ARBA" id="ARBA00023136"/>
    </source>
</evidence>
<dbReference type="GO" id="GO:0016020">
    <property type="term" value="C:membrane"/>
    <property type="evidence" value="ECO:0007669"/>
    <property type="project" value="UniProtKB-SubCell"/>
</dbReference>
<comment type="subcellular location">
    <subcellularLocation>
        <location evidence="1">Membrane</location>
        <topology evidence="1">Multi-pass membrane protein</topology>
    </subcellularLocation>
</comment>
<dbReference type="GO" id="GO:0005524">
    <property type="term" value="F:ATP binding"/>
    <property type="evidence" value="ECO:0007669"/>
    <property type="project" value="InterPro"/>
</dbReference>
<name>A0A382MDQ1_9ZZZZ</name>
<evidence type="ECO:0000256" key="2">
    <source>
        <dbReference type="ARBA" id="ARBA00022692"/>
    </source>
</evidence>
<sequence length="311" mass="34814">MTDIYYDDENFNDGFDDDSYNQGMKLELWRRLLGYALAYRFEVSMLALSAFFTAAAEIAFPLITRSVIDEVSARGADVDLLLYGGWYAFFTVMLACSVVSFIWFGGKLRTHVAHDIRMDGFSNLQRLSFSYYDYRPVGWLMARMTSDCERLSNILAWGMLDLFWGSTMMLGIAIAMLLMDATLGLIVLSVLPVLAWISLNFQQRILKSARLVRKTNSRITGSYNESIMGVQTSKAFVKEAQNLKKFGDLTDQMHGASVTNLIQAALYLPIVLTLGSVAIGLALVFGGLEMIWGAITAGTLVAFLTYARHFF</sequence>
<dbReference type="InterPro" id="IPR039421">
    <property type="entry name" value="Type_1_exporter"/>
</dbReference>
<keyword evidence="2 5" id="KW-0812">Transmembrane</keyword>
<feature type="transmembrane region" description="Helical" evidence="5">
    <location>
        <begin position="264"/>
        <end position="284"/>
    </location>
</feature>
<keyword evidence="4 5" id="KW-0472">Membrane</keyword>
<dbReference type="SUPFAM" id="SSF90123">
    <property type="entry name" value="ABC transporter transmembrane region"/>
    <property type="match status" value="1"/>
</dbReference>
<feature type="transmembrane region" description="Helical" evidence="5">
    <location>
        <begin position="32"/>
        <end position="60"/>
    </location>
</feature>
<dbReference type="Pfam" id="PF00664">
    <property type="entry name" value="ABC_membrane"/>
    <property type="match status" value="1"/>
</dbReference>
<dbReference type="PANTHER" id="PTHR43394">
    <property type="entry name" value="ATP-DEPENDENT PERMEASE MDL1, MITOCHONDRIAL"/>
    <property type="match status" value="1"/>
</dbReference>
<evidence type="ECO:0000256" key="1">
    <source>
        <dbReference type="ARBA" id="ARBA00004141"/>
    </source>
</evidence>
<dbReference type="InterPro" id="IPR036640">
    <property type="entry name" value="ABC1_TM_sf"/>
</dbReference>
<proteinExistence type="predicted"/>
<accession>A0A382MDQ1</accession>
<organism evidence="7">
    <name type="scientific">marine metagenome</name>
    <dbReference type="NCBI Taxonomy" id="408172"/>
    <lineage>
        <taxon>unclassified sequences</taxon>
        <taxon>metagenomes</taxon>
        <taxon>ecological metagenomes</taxon>
    </lineage>
</organism>
<dbReference type="GO" id="GO:0015421">
    <property type="term" value="F:ABC-type oligopeptide transporter activity"/>
    <property type="evidence" value="ECO:0007669"/>
    <property type="project" value="TreeGrafter"/>
</dbReference>
<reference evidence="7" key="1">
    <citation type="submission" date="2018-05" db="EMBL/GenBank/DDBJ databases">
        <authorList>
            <person name="Lanie J.A."/>
            <person name="Ng W.-L."/>
            <person name="Kazmierczak K.M."/>
            <person name="Andrzejewski T.M."/>
            <person name="Davidsen T.M."/>
            <person name="Wayne K.J."/>
            <person name="Tettelin H."/>
            <person name="Glass J.I."/>
            <person name="Rusch D."/>
            <person name="Podicherti R."/>
            <person name="Tsui H.-C.T."/>
            <person name="Winkler M.E."/>
        </authorList>
    </citation>
    <scope>NUCLEOTIDE SEQUENCE</scope>
</reference>
<gene>
    <name evidence="7" type="ORF">METZ01_LOCUS299967</name>
</gene>
<dbReference type="InterPro" id="IPR011527">
    <property type="entry name" value="ABC1_TM_dom"/>
</dbReference>
<dbReference type="Gene3D" id="1.20.1560.10">
    <property type="entry name" value="ABC transporter type 1, transmembrane domain"/>
    <property type="match status" value="1"/>
</dbReference>
<evidence type="ECO:0000313" key="7">
    <source>
        <dbReference type="EMBL" id="SVC47113.1"/>
    </source>
</evidence>
<feature type="transmembrane region" description="Helical" evidence="5">
    <location>
        <begin position="80"/>
        <end position="104"/>
    </location>
</feature>
<feature type="domain" description="ABC transmembrane type-1" evidence="6">
    <location>
        <begin position="46"/>
        <end position="311"/>
    </location>
</feature>
<dbReference type="AlphaFoldDB" id="A0A382MDQ1"/>
<dbReference type="PROSITE" id="PS50929">
    <property type="entry name" value="ABC_TM1F"/>
    <property type="match status" value="1"/>
</dbReference>
<protein>
    <recommendedName>
        <fullName evidence="6">ABC transmembrane type-1 domain-containing protein</fullName>
    </recommendedName>
</protein>
<feature type="transmembrane region" description="Helical" evidence="5">
    <location>
        <begin position="154"/>
        <end position="177"/>
    </location>
</feature>
<feature type="transmembrane region" description="Helical" evidence="5">
    <location>
        <begin position="183"/>
        <end position="201"/>
    </location>
</feature>
<feature type="transmembrane region" description="Helical" evidence="5">
    <location>
        <begin position="290"/>
        <end position="307"/>
    </location>
</feature>
<keyword evidence="3 5" id="KW-1133">Transmembrane helix</keyword>
<dbReference type="EMBL" id="UINC01093028">
    <property type="protein sequence ID" value="SVC47113.1"/>
    <property type="molecule type" value="Genomic_DNA"/>
</dbReference>
<dbReference type="CDD" id="cd18540">
    <property type="entry name" value="ABC_6TM_exporter_like"/>
    <property type="match status" value="1"/>
</dbReference>
<evidence type="ECO:0000256" key="5">
    <source>
        <dbReference type="SAM" id="Phobius"/>
    </source>
</evidence>
<evidence type="ECO:0000259" key="6">
    <source>
        <dbReference type="PROSITE" id="PS50929"/>
    </source>
</evidence>
<dbReference type="PANTHER" id="PTHR43394:SF1">
    <property type="entry name" value="ATP-BINDING CASSETTE SUB-FAMILY B MEMBER 10, MITOCHONDRIAL"/>
    <property type="match status" value="1"/>
</dbReference>
<evidence type="ECO:0000256" key="3">
    <source>
        <dbReference type="ARBA" id="ARBA00022989"/>
    </source>
</evidence>
<feature type="non-terminal residue" evidence="7">
    <location>
        <position position="311"/>
    </location>
</feature>